<dbReference type="EMBL" id="GBXI01014809">
    <property type="protein sequence ID" value="JAC99482.1"/>
    <property type="molecule type" value="Transcribed_RNA"/>
</dbReference>
<evidence type="ECO:0000256" key="4">
    <source>
        <dbReference type="ARBA" id="ARBA00022759"/>
    </source>
</evidence>
<dbReference type="Gene3D" id="1.10.150.20">
    <property type="entry name" value="5' to 3' exonuclease, C-terminal subdomain"/>
    <property type="match status" value="1"/>
</dbReference>
<dbReference type="GO" id="GO:1901255">
    <property type="term" value="P:nucleotide-excision repair involved in interstrand cross-link repair"/>
    <property type="evidence" value="ECO:0007669"/>
    <property type="project" value="TreeGrafter"/>
</dbReference>
<keyword evidence="3" id="KW-0540">Nuclease</keyword>
<feature type="region of interest" description="Disordered" evidence="11">
    <location>
        <begin position="47"/>
        <end position="93"/>
    </location>
</feature>
<keyword evidence="7" id="KW-0238">DNA-binding</keyword>
<dbReference type="InterPro" id="IPR010994">
    <property type="entry name" value="RuvA_2-like"/>
</dbReference>
<dbReference type="GO" id="GO:0003684">
    <property type="term" value="F:damaged DNA binding"/>
    <property type="evidence" value="ECO:0007669"/>
    <property type="project" value="TreeGrafter"/>
</dbReference>
<dbReference type="GO" id="GO:0000014">
    <property type="term" value="F:single-stranded DNA endodeoxyribonuclease activity"/>
    <property type="evidence" value="ECO:0007669"/>
    <property type="project" value="TreeGrafter"/>
</dbReference>
<dbReference type="Gene3D" id="3.40.50.10130">
    <property type="match status" value="1"/>
</dbReference>
<feature type="non-terminal residue" evidence="13">
    <location>
        <position position="1"/>
    </location>
</feature>
<comment type="subcellular location">
    <subcellularLocation>
        <location evidence="1">Nucleus</location>
    </subcellularLocation>
</comment>
<evidence type="ECO:0000256" key="1">
    <source>
        <dbReference type="ARBA" id="ARBA00004123"/>
    </source>
</evidence>
<evidence type="ECO:0000313" key="13">
    <source>
        <dbReference type="EMBL" id="JAC99482.1"/>
    </source>
</evidence>
<dbReference type="InterPro" id="IPR006167">
    <property type="entry name" value="XPF"/>
</dbReference>
<reference evidence="13" key="2">
    <citation type="journal article" date="2015" name="Gigascience">
        <title>Reconstructing a comprehensive transcriptome assembly of a white-pupal translocated strain of the pest fruit fly Bactrocera cucurbitae.</title>
        <authorList>
            <person name="Sim S.B."/>
            <person name="Calla B."/>
            <person name="Hall B."/>
            <person name="DeRego T."/>
            <person name="Geib S.M."/>
        </authorList>
    </citation>
    <scope>NUCLEOTIDE SEQUENCE</scope>
</reference>
<dbReference type="GO" id="GO:0003697">
    <property type="term" value="F:single-stranded DNA binding"/>
    <property type="evidence" value="ECO:0007669"/>
    <property type="project" value="InterPro"/>
</dbReference>
<dbReference type="SUPFAM" id="SSF47781">
    <property type="entry name" value="RuvA domain 2-like"/>
    <property type="match status" value="1"/>
</dbReference>
<dbReference type="FunFam" id="3.40.50.10130:FF:000002">
    <property type="entry name" value="DNA repair endonuclease XPF"/>
    <property type="match status" value="1"/>
</dbReference>
<evidence type="ECO:0000256" key="6">
    <source>
        <dbReference type="ARBA" id="ARBA00022801"/>
    </source>
</evidence>
<keyword evidence="4 13" id="KW-0255">Endonuclease</keyword>
<proteinExistence type="inferred from homology"/>
<feature type="compositionally biased region" description="Basic and acidic residues" evidence="11">
    <location>
        <begin position="61"/>
        <end position="82"/>
    </location>
</feature>
<evidence type="ECO:0000256" key="11">
    <source>
        <dbReference type="SAM" id="MobiDB-lite"/>
    </source>
</evidence>
<evidence type="ECO:0000256" key="5">
    <source>
        <dbReference type="ARBA" id="ARBA00022763"/>
    </source>
</evidence>
<keyword evidence="6" id="KW-0378">Hydrolase</keyword>
<dbReference type="GO" id="GO:0000712">
    <property type="term" value="P:resolution of meiotic recombination intermediates"/>
    <property type="evidence" value="ECO:0007669"/>
    <property type="project" value="TreeGrafter"/>
</dbReference>
<dbReference type="Pfam" id="PF02732">
    <property type="entry name" value="ERCC4"/>
    <property type="match status" value="1"/>
</dbReference>
<keyword evidence="5" id="KW-0227">DNA damage</keyword>
<feature type="domain" description="ERCC4" evidence="12">
    <location>
        <begin position="808"/>
        <end position="888"/>
    </location>
</feature>
<protein>
    <recommendedName>
        <fullName evidence="10">DNA repair endonuclease XPF</fullName>
    </recommendedName>
</protein>
<dbReference type="PANTHER" id="PTHR10150:SF0">
    <property type="entry name" value="DNA REPAIR ENDONUCLEASE XPF"/>
    <property type="match status" value="1"/>
</dbReference>
<sequence>QECQMVSAACKQIFCFVECAGKNIAPNGEILKLETHICDFNLKMESEHDNKPSTSKAIVSKKTEKSYEERCPEKDATDEHLPTDANTSNVEESGFQDDDEALANVMTAEEYLQRKDVVMLEYERQMFLDIVGSDGLTVCAKGLHYDRVVTNILKVYSDPGNLVIVINFSDWEEKYYKAKLEHKYVHEVAATATERERVYLDGGIQFISTRILVVDILKNRIPIELITGIIVLRAHTIVESCQEAFALRLFRMRNKTGFIKAFSSSAEAFTIGYGHIERTMRNLFVKQLYIWPRFHAIVQQSLKPYEAQTIELHVPMTQKMTQIQTHLLDIMNYLVREIKRINRLVDLDEITVENCVTKKFHKILQAQLDCIWHQLNSQTKLIVADLKILRNLMISTIYHDAVAAYALTKRYRTTEYALSNSGWTLLDSAEQIFILSKERVYNAQGEFEPEPCPKWKHLAEILKVEIPADMKRTHPDCLEPPKVLILCQDTRTCFQLRQFLTQGGERFLLYAAMQHEIPIGKLAESYDKVKNVKEIEKALTQIQQSAANQRVTQKLSGMQKKAQASTIETASAEAEENATMDELAQLLTSTDGDEPLSTTLFQESYLLTMTQLSDIDVTSSTFAEFEDAANASGAAAINMNASIFEPFPELENLDITAAVTARNQPFICIQTFKTECEGPMALDRILEEVQPQYVIMYHCNVAAIRQLEIHEARQRRPVNERMRVFFLIHARTVEEQSYLTSLRREKQAFELIIERKRVMVIPEYQDGKTDEAFILYKTYADADGVEESNAVTRDAGGQAGLVPFAAPKIIVDMREFRSDLPCLIHRRGMEVLPVTITIGDYILTPDICVERKSISDLIGSLNSGRLYNQCIQMQRFYAKPILLIEFDQNKPFHLQGKYMLSQNTTSKHSDIVQKLQLLTIHFPKLRLIWSPSPYATAQLFEELKLGKEQPDPKQAAAVGCDEPGISNEELKYNPNIYDFLLRLPGVNTRNVHKLMRQGGSLKALLKCTQEEIGDMLDSQENGRMLWDALHVAHLPEKDEVSGAAALVAGKAVGTHSRFRRGAAASVAARGMQRRFKN</sequence>
<evidence type="ECO:0000256" key="2">
    <source>
        <dbReference type="ARBA" id="ARBA00010015"/>
    </source>
</evidence>
<keyword evidence="8" id="KW-0234">DNA repair</keyword>
<evidence type="ECO:0000256" key="10">
    <source>
        <dbReference type="ARBA" id="ARBA00072370"/>
    </source>
</evidence>
<evidence type="ECO:0000256" key="7">
    <source>
        <dbReference type="ARBA" id="ARBA00023125"/>
    </source>
</evidence>
<organism evidence="13">
    <name type="scientific">Zeugodacus cucurbitae</name>
    <name type="common">Melon fruit fly</name>
    <name type="synonym">Bactrocera cucurbitae</name>
    <dbReference type="NCBI Taxonomy" id="28588"/>
    <lineage>
        <taxon>Eukaryota</taxon>
        <taxon>Metazoa</taxon>
        <taxon>Ecdysozoa</taxon>
        <taxon>Arthropoda</taxon>
        <taxon>Hexapoda</taxon>
        <taxon>Insecta</taxon>
        <taxon>Pterygota</taxon>
        <taxon>Neoptera</taxon>
        <taxon>Endopterygota</taxon>
        <taxon>Diptera</taxon>
        <taxon>Brachycera</taxon>
        <taxon>Muscomorpha</taxon>
        <taxon>Tephritoidea</taxon>
        <taxon>Tephritidae</taxon>
        <taxon>Zeugodacus</taxon>
        <taxon>Zeugodacus</taxon>
    </lineage>
</organism>
<dbReference type="InterPro" id="IPR006166">
    <property type="entry name" value="ERCC4_domain"/>
</dbReference>
<dbReference type="InterPro" id="IPR011335">
    <property type="entry name" value="Restrct_endonuc-II-like"/>
</dbReference>
<evidence type="ECO:0000256" key="3">
    <source>
        <dbReference type="ARBA" id="ARBA00022722"/>
    </source>
</evidence>
<dbReference type="GO" id="GO:0000110">
    <property type="term" value="C:nucleotide-excision repair factor 1 complex"/>
    <property type="evidence" value="ECO:0007669"/>
    <property type="project" value="TreeGrafter"/>
</dbReference>
<accession>A0A0A1WM55</accession>
<dbReference type="PANTHER" id="PTHR10150">
    <property type="entry name" value="DNA REPAIR ENDONUCLEASE XPF"/>
    <property type="match status" value="1"/>
</dbReference>
<dbReference type="NCBIfam" id="TIGR00596">
    <property type="entry name" value="rad1"/>
    <property type="match status" value="1"/>
</dbReference>
<evidence type="ECO:0000256" key="8">
    <source>
        <dbReference type="ARBA" id="ARBA00023204"/>
    </source>
</evidence>
<dbReference type="SMART" id="SM00891">
    <property type="entry name" value="ERCC4"/>
    <property type="match status" value="1"/>
</dbReference>
<dbReference type="CDD" id="cd20078">
    <property type="entry name" value="XPF_nuclease_XPF_euk"/>
    <property type="match status" value="1"/>
</dbReference>
<comment type="similarity">
    <text evidence="2">Belongs to the XPF family.</text>
</comment>
<evidence type="ECO:0000256" key="9">
    <source>
        <dbReference type="ARBA" id="ARBA00023242"/>
    </source>
</evidence>
<evidence type="ECO:0000259" key="12">
    <source>
        <dbReference type="SMART" id="SM00891"/>
    </source>
</evidence>
<dbReference type="GO" id="GO:0000724">
    <property type="term" value="P:double-strand break repair via homologous recombination"/>
    <property type="evidence" value="ECO:0007669"/>
    <property type="project" value="TreeGrafter"/>
</dbReference>
<reference evidence="13" key="1">
    <citation type="submission" date="2014-11" db="EMBL/GenBank/DDBJ databases">
        <authorList>
            <person name="Geib S."/>
        </authorList>
    </citation>
    <scope>NUCLEOTIDE SEQUENCE</scope>
</reference>
<gene>
    <name evidence="13" type="primary">mei-9</name>
    <name evidence="13" type="ORF">g.1820</name>
</gene>
<dbReference type="InterPro" id="IPR047520">
    <property type="entry name" value="XPF_nuclease"/>
</dbReference>
<name>A0A0A1WM55_ZEUCU</name>
<dbReference type="AlphaFoldDB" id="A0A0A1WM55"/>
<keyword evidence="9" id="KW-0539">Nucleus</keyword>
<dbReference type="SUPFAM" id="SSF52980">
    <property type="entry name" value="Restriction endonuclease-like"/>
    <property type="match status" value="1"/>
</dbReference>